<comment type="caution">
    <text evidence="3">The sequence shown here is derived from an EMBL/GenBank/DDBJ whole genome shotgun (WGS) entry which is preliminary data.</text>
</comment>
<reference evidence="3 4" key="1">
    <citation type="submission" date="2020-05" db="EMBL/GenBank/DDBJ databases">
        <title>Genome sequence of Kribbella sandramycini ATCC 39419.</title>
        <authorList>
            <person name="Maclea K.S."/>
            <person name="Fair J.L."/>
        </authorList>
    </citation>
    <scope>NUCLEOTIDE SEQUENCE [LARGE SCALE GENOMIC DNA]</scope>
    <source>
        <strain evidence="3 4">ATCC 39419</strain>
    </source>
</reference>
<dbReference type="CDD" id="cd06170">
    <property type="entry name" value="LuxR_C_like"/>
    <property type="match status" value="1"/>
</dbReference>
<dbReference type="AlphaFoldDB" id="A0A7Y4L5U8"/>
<evidence type="ECO:0000313" key="3">
    <source>
        <dbReference type="EMBL" id="NOL44955.1"/>
    </source>
</evidence>
<dbReference type="InterPro" id="IPR036388">
    <property type="entry name" value="WH-like_DNA-bd_sf"/>
</dbReference>
<dbReference type="PROSITE" id="PS00622">
    <property type="entry name" value="HTH_LUXR_1"/>
    <property type="match status" value="1"/>
</dbReference>
<protein>
    <submittedName>
        <fullName evidence="3">LuxR family transcriptional regulator</fullName>
    </submittedName>
    <submittedName>
        <fullName evidence="2">Putative ATPase/DNA-binding CsgD family transcriptional regulator</fullName>
    </submittedName>
</protein>
<dbReference type="GO" id="GO:0006355">
    <property type="term" value="P:regulation of DNA-templated transcription"/>
    <property type="evidence" value="ECO:0007669"/>
    <property type="project" value="InterPro"/>
</dbReference>
<dbReference type="RefSeq" id="WP_171678213.1">
    <property type="nucleotide sequence ID" value="NZ_BAAAGT010000001.1"/>
</dbReference>
<dbReference type="PRINTS" id="PR00038">
    <property type="entry name" value="HTHLUXR"/>
</dbReference>
<dbReference type="InterPro" id="IPR011990">
    <property type="entry name" value="TPR-like_helical_dom_sf"/>
</dbReference>
<dbReference type="Gene3D" id="1.25.40.10">
    <property type="entry name" value="Tetratricopeptide repeat domain"/>
    <property type="match status" value="1"/>
</dbReference>
<keyword evidence="4" id="KW-1185">Reference proteome</keyword>
<evidence type="ECO:0000259" key="1">
    <source>
        <dbReference type="PROSITE" id="PS50043"/>
    </source>
</evidence>
<dbReference type="EMBL" id="JACHKF010000001">
    <property type="protein sequence ID" value="MBB6565951.1"/>
    <property type="molecule type" value="Genomic_DNA"/>
</dbReference>
<proteinExistence type="predicted"/>
<evidence type="ECO:0000313" key="2">
    <source>
        <dbReference type="EMBL" id="MBB6565951.1"/>
    </source>
</evidence>
<evidence type="ECO:0000313" key="4">
    <source>
        <dbReference type="Proteomes" id="UP000534306"/>
    </source>
</evidence>
<dbReference type="PROSITE" id="PS50043">
    <property type="entry name" value="HTH_LUXR_2"/>
    <property type="match status" value="1"/>
</dbReference>
<dbReference type="Proteomes" id="UP000534306">
    <property type="component" value="Unassembled WGS sequence"/>
</dbReference>
<accession>A0A7Y4L5U8</accession>
<dbReference type="InterPro" id="IPR000792">
    <property type="entry name" value="Tscrpt_reg_LuxR_C"/>
</dbReference>
<dbReference type="SUPFAM" id="SSF52540">
    <property type="entry name" value="P-loop containing nucleoside triphosphate hydrolases"/>
    <property type="match status" value="1"/>
</dbReference>
<evidence type="ECO:0000313" key="5">
    <source>
        <dbReference type="Proteomes" id="UP000553957"/>
    </source>
</evidence>
<dbReference type="Pfam" id="PF00196">
    <property type="entry name" value="GerE"/>
    <property type="match status" value="1"/>
</dbReference>
<gene>
    <name evidence="2" type="ORF">HNR71_001588</name>
    <name evidence="3" type="ORF">HPO96_32360</name>
</gene>
<organism evidence="3 4">
    <name type="scientific">Kribbella sandramycini</name>
    <dbReference type="NCBI Taxonomy" id="60450"/>
    <lineage>
        <taxon>Bacteria</taxon>
        <taxon>Bacillati</taxon>
        <taxon>Actinomycetota</taxon>
        <taxon>Actinomycetes</taxon>
        <taxon>Propionibacteriales</taxon>
        <taxon>Kribbellaceae</taxon>
        <taxon>Kribbella</taxon>
    </lineage>
</organism>
<keyword evidence="2" id="KW-0238">DNA-binding</keyword>
<name>A0A7Y4L5U8_9ACTN</name>
<dbReference type="InterPro" id="IPR058852">
    <property type="entry name" value="HTH_77"/>
</dbReference>
<dbReference type="PANTHER" id="PTHR47691:SF3">
    <property type="entry name" value="HTH-TYPE TRANSCRIPTIONAL REGULATOR RV0890C-RELATED"/>
    <property type="match status" value="1"/>
</dbReference>
<feature type="domain" description="HTH luxR-type" evidence="1">
    <location>
        <begin position="855"/>
        <end position="920"/>
    </location>
</feature>
<dbReference type="SUPFAM" id="SSF48452">
    <property type="entry name" value="TPR-like"/>
    <property type="match status" value="1"/>
</dbReference>
<dbReference type="EMBL" id="JABJRC010000010">
    <property type="protein sequence ID" value="NOL44955.1"/>
    <property type="molecule type" value="Genomic_DNA"/>
</dbReference>
<dbReference type="SMART" id="SM00421">
    <property type="entry name" value="HTH_LUXR"/>
    <property type="match status" value="1"/>
</dbReference>
<dbReference type="PANTHER" id="PTHR47691">
    <property type="entry name" value="REGULATOR-RELATED"/>
    <property type="match status" value="1"/>
</dbReference>
<dbReference type="GO" id="GO:0003677">
    <property type="term" value="F:DNA binding"/>
    <property type="evidence" value="ECO:0007669"/>
    <property type="project" value="UniProtKB-KW"/>
</dbReference>
<dbReference type="Proteomes" id="UP000553957">
    <property type="component" value="Unassembled WGS sequence"/>
</dbReference>
<dbReference type="Gene3D" id="1.10.10.10">
    <property type="entry name" value="Winged helix-like DNA-binding domain superfamily/Winged helix DNA-binding domain"/>
    <property type="match status" value="1"/>
</dbReference>
<dbReference type="Pfam" id="PF25872">
    <property type="entry name" value="HTH_77"/>
    <property type="match status" value="1"/>
</dbReference>
<sequence length="923" mass="98857">MAAILPPQLGRKIGQLADIRRPTWLTVPLMPPIQFPPIPMTSFVGRDDELMSLSAAVTDGASAGMGKEAAARLVTIAGPGGCGKTRLAARVLELTADRWPDGRGWVDLTATDDPGAVGELVANSLGVLLAADDAIHSLARQLATRQMVICLDNCEHVVAVAAEIAAEILRSCPDVTIVATSREPLNLPGELVWRVPPMSDDDAISLFRARAGAQAATDDAAVRIACHRLEGMPLAVELAAAWSATLSPQEIARGLEDRLRLLVRGPRGVAARHQTLAASIAWSHDLLDDADRTLFRRLGVFRNSFTAAAAQYVCAGDDAAGAVIDGLRRLIEKSLLVADTGREVTRYRMQETVREYAVTRLVESGENDRIRDRHLDAYLELAQTARPLLDTDKDAWREVIGADYENLRAAIEGGLVHAPDRGRRLAAELPWFWQLSQRGNEGLDLLRAAIDTCSGQRSQLQARLLTGLALVADTTAPLGLEYDVAQAATVIAREVGDRRTEGMALVLSGVGKLYDDFQAAWDLAADADAIAVEVSDGFVRDGATALWGIVCHLRDEHDRAVPLLESAVDGLIPRGDRGVAATAVGFQSVSAALTGDLVRAISFAQKGVRLASPLGDYHRVGSAQGVLANVLGLAGQFDEAWAAIEPFVRVVDGVESPPFVPQFAQRVGYLHLWSGESEHAVGWFQRGLSVLGGDHNYLAPGCRVGLAAALHRTGGSGAVEHAQVALRVAKQLGMPSTTADALEVLALLAADRDPERAENLHHEALAIRMDHGLRLGCVDSLQAIADLATHAGSQVEADRIIGACRRARHELGYPSRHPFPTPEPTSEATASEGIAMTLDEAVRYARRSRGSRTRPDTGWDSLTPTEHAVVQLAVEGLSNPAIAERMFISRATVKTHLSHVYAKLGVTNRTELATAARRPTETS</sequence>
<dbReference type="Gene3D" id="3.40.50.300">
    <property type="entry name" value="P-loop containing nucleotide triphosphate hydrolases"/>
    <property type="match status" value="1"/>
</dbReference>
<dbReference type="InterPro" id="IPR027417">
    <property type="entry name" value="P-loop_NTPase"/>
</dbReference>
<dbReference type="InterPro" id="IPR016032">
    <property type="entry name" value="Sig_transdc_resp-reg_C-effctor"/>
</dbReference>
<reference evidence="2 5" key="2">
    <citation type="submission" date="2020-08" db="EMBL/GenBank/DDBJ databases">
        <title>Sequencing the genomes of 1000 actinobacteria strains.</title>
        <authorList>
            <person name="Klenk H.-P."/>
        </authorList>
    </citation>
    <scope>NUCLEOTIDE SEQUENCE [LARGE SCALE GENOMIC DNA]</scope>
    <source>
        <strain evidence="2 5">DSM 15626</strain>
    </source>
</reference>
<dbReference type="SUPFAM" id="SSF46894">
    <property type="entry name" value="C-terminal effector domain of the bipartite response regulators"/>
    <property type="match status" value="1"/>
</dbReference>